<dbReference type="PaxDb" id="4113-PGSC0003DMT400096775"/>
<dbReference type="Pfam" id="PF20167">
    <property type="entry name" value="Transposase_32"/>
    <property type="match status" value="1"/>
</dbReference>
<protein>
    <recommendedName>
        <fullName evidence="1">Putative plant transposon protein domain-containing protein</fullName>
    </recommendedName>
</protein>
<dbReference type="Proteomes" id="UP000011115">
    <property type="component" value="Unassembled WGS sequence"/>
</dbReference>
<dbReference type="Gramene" id="PGSC0003DMT400096775">
    <property type="protein sequence ID" value="PGSC0003DMT400096775"/>
    <property type="gene ID" value="PGSC0003DMG400046346"/>
</dbReference>
<reference evidence="2" key="2">
    <citation type="submission" date="2015-06" db="UniProtKB">
        <authorList>
            <consortium name="EnsemblPlants"/>
        </authorList>
    </citation>
    <scope>IDENTIFICATION</scope>
    <source>
        <strain evidence="2">DM1-3 516 R44</strain>
    </source>
</reference>
<evidence type="ECO:0000313" key="3">
    <source>
        <dbReference type="Proteomes" id="UP000011115"/>
    </source>
</evidence>
<accession>M1DZ79</accession>
<dbReference type="InParanoid" id="M1DZ79"/>
<organism evidence="2 3">
    <name type="scientific">Solanum tuberosum</name>
    <name type="common">Potato</name>
    <dbReference type="NCBI Taxonomy" id="4113"/>
    <lineage>
        <taxon>Eukaryota</taxon>
        <taxon>Viridiplantae</taxon>
        <taxon>Streptophyta</taxon>
        <taxon>Embryophyta</taxon>
        <taxon>Tracheophyta</taxon>
        <taxon>Spermatophyta</taxon>
        <taxon>Magnoliopsida</taxon>
        <taxon>eudicotyledons</taxon>
        <taxon>Gunneridae</taxon>
        <taxon>Pentapetalae</taxon>
        <taxon>asterids</taxon>
        <taxon>lamiids</taxon>
        <taxon>Solanales</taxon>
        <taxon>Solanaceae</taxon>
        <taxon>Solanoideae</taxon>
        <taxon>Solaneae</taxon>
        <taxon>Solanum</taxon>
    </lineage>
</organism>
<name>M1DZ79_SOLTU</name>
<dbReference type="PANTHER" id="PTHR33180">
    <property type="entry name" value="PHOTOSYSTEM II CP43 REACTION CENTER PROTEIN"/>
    <property type="match status" value="1"/>
</dbReference>
<evidence type="ECO:0000313" key="2">
    <source>
        <dbReference type="EnsemblPlants" id="PGSC0003DMT400096775"/>
    </source>
</evidence>
<proteinExistence type="predicted"/>
<evidence type="ECO:0000259" key="1">
    <source>
        <dbReference type="Pfam" id="PF20167"/>
    </source>
</evidence>
<dbReference type="AlphaFoldDB" id="M1DZ79"/>
<keyword evidence="3" id="KW-1185">Reference proteome</keyword>
<sequence>MPSQNESILKNSKATIVGSITEREKINIGEIIEKEILLRSRHEQTSLPFLVLITQLCEKVGVPFRAKIDVMIMLVSSSDIRRIETGFLRDNAAWKKPLLPDSTQLVDPATLTLGTNTPAPSV</sequence>
<dbReference type="PANTHER" id="PTHR33180:SF31">
    <property type="entry name" value="POLYPROTEIN PROTEIN"/>
    <property type="match status" value="1"/>
</dbReference>
<dbReference type="EnsemblPlants" id="PGSC0003DMT400096775">
    <property type="protein sequence ID" value="PGSC0003DMT400096775"/>
    <property type="gene ID" value="PGSC0003DMG400046346"/>
</dbReference>
<dbReference type="HOGENOM" id="CLU_029307_10_1_1"/>
<dbReference type="InterPro" id="IPR046796">
    <property type="entry name" value="Transposase_32_dom"/>
</dbReference>
<reference evidence="3" key="1">
    <citation type="journal article" date="2011" name="Nature">
        <title>Genome sequence and analysis of the tuber crop potato.</title>
        <authorList>
            <consortium name="The Potato Genome Sequencing Consortium"/>
        </authorList>
    </citation>
    <scope>NUCLEOTIDE SEQUENCE [LARGE SCALE GENOMIC DNA]</scope>
    <source>
        <strain evidence="3">cv. DM1-3 516 R44</strain>
    </source>
</reference>
<feature type="domain" description="Putative plant transposon protein" evidence="1">
    <location>
        <begin position="1"/>
        <end position="63"/>
    </location>
</feature>